<sequence length="148" mass="16550">MPAHTTRNTERGRRITRTIKVADVPAWIDFPDAAQVSQLRRTVTDNGAITVEVDYLITSANHTTAPLKRPAAWVQGRWSIENRLHWVQDVTFAEDGSGIRTGQAPRVMATCRNLVIGMLRTTGWDNIAAGLRHHTRHPDHALKLVLTS</sequence>
<dbReference type="InterPro" id="IPR047647">
    <property type="entry name" value="ISAs1_transpos"/>
</dbReference>
<name>A0A0U1DNH2_9MYCO</name>
<evidence type="ECO:0000313" key="1">
    <source>
        <dbReference type="EMBL" id="CQD18901.1"/>
    </source>
</evidence>
<dbReference type="EMBL" id="CTEC01000002">
    <property type="protein sequence ID" value="CQD18901.1"/>
    <property type="molecule type" value="Genomic_DNA"/>
</dbReference>
<dbReference type="PANTHER" id="PTHR30298">
    <property type="entry name" value="H REPEAT-ASSOCIATED PREDICTED TRANSPOSASE"/>
    <property type="match status" value="1"/>
</dbReference>
<dbReference type="RefSeq" id="WP_142278382.1">
    <property type="nucleotide sequence ID" value="NZ_CTEC01000002.1"/>
</dbReference>
<dbReference type="Proteomes" id="UP000199601">
    <property type="component" value="Unassembled WGS sequence"/>
</dbReference>
<dbReference type="PANTHER" id="PTHR30298:SF0">
    <property type="entry name" value="PROTEIN YBFL-RELATED"/>
    <property type="match status" value="1"/>
</dbReference>
<dbReference type="InterPro" id="IPR051698">
    <property type="entry name" value="Transposase_11-like"/>
</dbReference>
<evidence type="ECO:0008006" key="3">
    <source>
        <dbReference type="Google" id="ProtNLM"/>
    </source>
</evidence>
<organism evidence="1 2">
    <name type="scientific">Mycobacterium europaeum</name>
    <dbReference type="NCBI Taxonomy" id="761804"/>
    <lineage>
        <taxon>Bacteria</taxon>
        <taxon>Bacillati</taxon>
        <taxon>Actinomycetota</taxon>
        <taxon>Actinomycetes</taxon>
        <taxon>Mycobacteriales</taxon>
        <taxon>Mycobacteriaceae</taxon>
        <taxon>Mycobacterium</taxon>
        <taxon>Mycobacterium simiae complex</taxon>
    </lineage>
</organism>
<accession>A0A0U1DNH2</accession>
<protein>
    <recommendedName>
        <fullName evidence="3">Transposase</fullName>
    </recommendedName>
</protein>
<proteinExistence type="predicted"/>
<keyword evidence="2" id="KW-1185">Reference proteome</keyword>
<dbReference type="OrthoDB" id="3867913at2"/>
<dbReference type="NCBIfam" id="NF033564">
    <property type="entry name" value="transpos_ISAs1"/>
    <property type="match status" value="1"/>
</dbReference>
<evidence type="ECO:0000313" key="2">
    <source>
        <dbReference type="Proteomes" id="UP000199601"/>
    </source>
</evidence>
<dbReference type="AlphaFoldDB" id="A0A0U1DNH2"/>
<gene>
    <name evidence="1" type="ORF">BN000_04345</name>
</gene>
<reference evidence="2" key="1">
    <citation type="submission" date="2015-03" db="EMBL/GenBank/DDBJ databases">
        <authorList>
            <person name="Urmite Genomes"/>
        </authorList>
    </citation>
    <scope>NUCLEOTIDE SEQUENCE [LARGE SCALE GENOMIC DNA]</scope>
    <source>
        <strain evidence="2">CSUR P1344</strain>
    </source>
</reference>